<evidence type="ECO:0000313" key="3">
    <source>
        <dbReference type="EMBL" id="KAF4723495.1"/>
    </source>
</evidence>
<feature type="signal peptide" evidence="2">
    <location>
        <begin position="1"/>
        <end position="23"/>
    </location>
</feature>
<organism evidence="3 4">
    <name type="scientific">Perkinsus olseni</name>
    <name type="common">Perkinsus atlanticus</name>
    <dbReference type="NCBI Taxonomy" id="32597"/>
    <lineage>
        <taxon>Eukaryota</taxon>
        <taxon>Sar</taxon>
        <taxon>Alveolata</taxon>
        <taxon>Perkinsozoa</taxon>
        <taxon>Perkinsea</taxon>
        <taxon>Perkinsida</taxon>
        <taxon>Perkinsidae</taxon>
        <taxon>Perkinsus</taxon>
    </lineage>
</organism>
<evidence type="ECO:0008006" key="5">
    <source>
        <dbReference type="Google" id="ProtNLM"/>
    </source>
</evidence>
<reference evidence="3 4" key="1">
    <citation type="submission" date="2020-04" db="EMBL/GenBank/DDBJ databases">
        <title>Perkinsus olseni comparative genomics.</title>
        <authorList>
            <person name="Bogema D.R."/>
        </authorList>
    </citation>
    <scope>NUCLEOTIDE SEQUENCE [LARGE SCALE GENOMIC DNA]</scope>
    <source>
        <strain evidence="3">ATCC PRA-205</strain>
    </source>
</reference>
<keyword evidence="2" id="KW-0732">Signal</keyword>
<sequence length="129" mass="14672">MVLGRLLVVWLSIFYTPVALTSARKREWRMPTEGSGLKKGSLTVSKLEDQKCRISQADFHWLYYIADNHVYTNALNCTDENHRDFHFEFMGTKTAGLILDTRSSVKVRALPGASSSKRSKHRLCHGDSL</sequence>
<dbReference type="EMBL" id="JABANM010020049">
    <property type="protein sequence ID" value="KAF4723495.1"/>
    <property type="molecule type" value="Genomic_DNA"/>
</dbReference>
<dbReference type="AlphaFoldDB" id="A0A7J6RT40"/>
<evidence type="ECO:0000313" key="4">
    <source>
        <dbReference type="Proteomes" id="UP000574390"/>
    </source>
</evidence>
<dbReference type="Proteomes" id="UP000574390">
    <property type="component" value="Unassembled WGS sequence"/>
</dbReference>
<feature type="region of interest" description="Disordered" evidence="1">
    <location>
        <begin position="110"/>
        <end position="129"/>
    </location>
</feature>
<protein>
    <recommendedName>
        <fullName evidence="5">Lipocalin</fullName>
    </recommendedName>
</protein>
<comment type="caution">
    <text evidence="3">The sequence shown here is derived from an EMBL/GenBank/DDBJ whole genome shotgun (WGS) entry which is preliminary data.</text>
</comment>
<feature type="chain" id="PRO_5029541441" description="Lipocalin" evidence="2">
    <location>
        <begin position="24"/>
        <end position="129"/>
    </location>
</feature>
<name>A0A7J6RT40_PEROL</name>
<accession>A0A7J6RT40</accession>
<proteinExistence type="predicted"/>
<feature type="non-terminal residue" evidence="3">
    <location>
        <position position="129"/>
    </location>
</feature>
<gene>
    <name evidence="3" type="ORF">FOZ62_024727</name>
</gene>
<evidence type="ECO:0000256" key="2">
    <source>
        <dbReference type="SAM" id="SignalP"/>
    </source>
</evidence>
<evidence type="ECO:0000256" key="1">
    <source>
        <dbReference type="SAM" id="MobiDB-lite"/>
    </source>
</evidence>